<dbReference type="AlphaFoldDB" id="A0ABD5MSF3"/>
<feature type="transmembrane region" description="Helical" evidence="1">
    <location>
        <begin position="61"/>
        <end position="80"/>
    </location>
</feature>
<name>A0ABD5MSF3_9EURY</name>
<dbReference type="GeneID" id="67211709"/>
<reference evidence="2" key="1">
    <citation type="submission" date="2024-09" db="EMBL/GenBank/DDBJ databases">
        <authorList>
            <person name="Sun Q."/>
        </authorList>
    </citation>
    <scope>NUCLEOTIDE SEQUENCE [LARGE SCALE GENOMIC DNA]</scope>
    <source>
        <strain evidence="2">JCM 31273</strain>
    </source>
</reference>
<keyword evidence="1" id="KW-0812">Transmembrane</keyword>
<feature type="transmembrane region" description="Helical" evidence="1">
    <location>
        <begin position="117"/>
        <end position="138"/>
    </location>
</feature>
<keyword evidence="3" id="KW-1185">Reference proteome</keyword>
<comment type="caution">
    <text evidence="2">The sequence shown here is derived from an EMBL/GenBank/DDBJ whole genome shotgun (WGS) entry which is preliminary data.</text>
</comment>
<accession>A0ABD5MSF3</accession>
<sequence>MKYRSEFAYLSATIGAAVLGVVGLLLPWVRKLPAGYTDGQAYYTSEGVWGLEFGMDGLDPALLFLLLGVVGVVIVAGITSLSWQRDLALIGTGAVLLVVFTNRFLTYQSVVRYEVESGLFVLLVSGLLFVLVGAGSLLNEYLMMNRDTDNNPQAE</sequence>
<dbReference type="RefSeq" id="WP_222921550.1">
    <property type="nucleotide sequence ID" value="NZ_CP082286.1"/>
</dbReference>
<feature type="transmembrane region" description="Helical" evidence="1">
    <location>
        <begin position="87"/>
        <end position="105"/>
    </location>
</feature>
<evidence type="ECO:0000256" key="1">
    <source>
        <dbReference type="SAM" id="Phobius"/>
    </source>
</evidence>
<evidence type="ECO:0000313" key="2">
    <source>
        <dbReference type="EMBL" id="MFB9825729.1"/>
    </source>
</evidence>
<gene>
    <name evidence="2" type="ORF">ACFFOL_16285</name>
</gene>
<feature type="transmembrane region" description="Helical" evidence="1">
    <location>
        <begin position="7"/>
        <end position="29"/>
    </location>
</feature>
<organism evidence="2 3">
    <name type="scientific">Halobaculum roseum</name>
    <dbReference type="NCBI Taxonomy" id="2175149"/>
    <lineage>
        <taxon>Archaea</taxon>
        <taxon>Methanobacteriati</taxon>
        <taxon>Methanobacteriota</taxon>
        <taxon>Stenosarchaea group</taxon>
        <taxon>Halobacteria</taxon>
        <taxon>Halobacteriales</taxon>
        <taxon>Haloferacaceae</taxon>
        <taxon>Halobaculum</taxon>
    </lineage>
</organism>
<keyword evidence="1" id="KW-1133">Transmembrane helix</keyword>
<protein>
    <submittedName>
        <fullName evidence="2">Uncharacterized protein</fullName>
    </submittedName>
</protein>
<proteinExistence type="predicted"/>
<dbReference type="EMBL" id="JBHMAJ010000010">
    <property type="protein sequence ID" value="MFB9825729.1"/>
    <property type="molecule type" value="Genomic_DNA"/>
</dbReference>
<dbReference type="Proteomes" id="UP001589595">
    <property type="component" value="Unassembled WGS sequence"/>
</dbReference>
<evidence type="ECO:0000313" key="3">
    <source>
        <dbReference type="Proteomes" id="UP001589595"/>
    </source>
</evidence>
<keyword evidence="1" id="KW-0472">Membrane</keyword>